<accession>L1JNM0</accession>
<evidence type="ECO:0000256" key="2">
    <source>
        <dbReference type="SAM" id="MobiDB-lite"/>
    </source>
</evidence>
<feature type="compositionally biased region" description="Gly residues" evidence="2">
    <location>
        <begin position="170"/>
        <end position="179"/>
    </location>
</feature>
<dbReference type="InterPro" id="IPR008974">
    <property type="entry name" value="TRAF-like"/>
</dbReference>
<dbReference type="GeneID" id="17306513"/>
<evidence type="ECO:0000256" key="1">
    <source>
        <dbReference type="SAM" id="Coils"/>
    </source>
</evidence>
<evidence type="ECO:0000313" key="3">
    <source>
        <dbReference type="EMBL" id="EKX49864.1"/>
    </source>
</evidence>
<organism evidence="3">
    <name type="scientific">Guillardia theta (strain CCMP2712)</name>
    <name type="common">Cryptophyte</name>
    <dbReference type="NCBI Taxonomy" id="905079"/>
    <lineage>
        <taxon>Eukaryota</taxon>
        <taxon>Cryptophyceae</taxon>
        <taxon>Pyrenomonadales</taxon>
        <taxon>Geminigeraceae</taxon>
        <taxon>Guillardia</taxon>
    </lineage>
</organism>
<dbReference type="Gene3D" id="2.60.210.10">
    <property type="entry name" value="Apoptosis, Tumor Necrosis Factor Receptor Associated Protein 2, Chain A"/>
    <property type="match status" value="2"/>
</dbReference>
<sequence>MPGFSSTIISCTSEGEKTTFVWRVGRVNTVSFGQCVTSPIVRVGEKSNWKANYFPKGFTDPDYASLYVTNFDCENKGVDKQEPTKVTVSAFATVNVVIRPKPPPLGSAPAKENKPKPKPEVAEDDDDEDDAGSAKTEVSTVKPTSKKSNKSGKGSQAKSTSKRSGASGSKSGGGEGGGEAAADKPPSAEPIMQELSQMYTNIDHSWGWEKLLDMGQLYSWKSGLMLGFYKPEKDGSVPEEARTKVQDGYIDIEITILAVSNIRTNKPKKEGHLTPLGYERTIWVVYDLKRLSESIGPDKKLTSSEFKSDGEWYFTLYPSGYQKGADPAKVQKAGKFISLFLHSSKNQVELGYYMKQSFRLGIKKFNPGDTDVNHPDKIPFEPMFFPSPDLKINKKQFEWSSQCLALFTPKQRCFGKRFFLPLEIFEFGRDEFDNLPEGPAGAAGGAEGGEKDEDAPAEEIWKPTPELKAKEFVAGGWKTGGAVAFCLEMLVTDMVTGTVQHMLHLTPNKEIFPKAEHGPQSVEWIEQKVCKETNEEFSDVPYFGKPKVICYECGHAFTQEVTSYQARLEEYGYEIGREYILDILMREEEHWLDGLLKNLNVAEKVDNVVRSLTAQAARFKSQIKKKENEEGEGEEVVVDPKKEKEKERAMAKEREKEVNRQLAYEDKIRLLRKEIEDSHFGKPICLKCFSARQKLTHHETKVVFANEPAKIAKRKAHLGAMPIQNLKDPLHDLDQPLGRWECPDQNAITGFKGVHRIPPKNPEGKYLYKEHGGINSINARVPVGANCAWDVGMLKSNNVEMHDFFRWGGNFRYKWKEMQAILESKFQEMDGPKGMYNVKLLDDPCRLHAADPWIFNCLPKAVQKPKPGEKQSDESGRTAIRVRAALEASTGRNCMTLVRGGVWMEPKELTRQCHGRVNRDGITPEEDEDQPLDGFCDVRFDLKEKAPEQFHCLWNGKVYCNSCTSYRCMIPEFTDPPDKEVKEGYRVCFESKDYRGKRPAGRIQPVSKKPEEEEKPMKTPLPEEDEDDDKPNPMVELLRTIPLCGKKLSKSLDEFLDSLE</sequence>
<feature type="compositionally biased region" description="Basic and acidic residues" evidence="2">
    <location>
        <begin position="111"/>
        <end position="121"/>
    </location>
</feature>
<feature type="region of interest" description="Disordered" evidence="2">
    <location>
        <begin position="436"/>
        <end position="456"/>
    </location>
</feature>
<evidence type="ECO:0000313" key="4">
    <source>
        <dbReference type="EnsemblProtists" id="EKX49864"/>
    </source>
</evidence>
<reference evidence="3 5" key="1">
    <citation type="journal article" date="2012" name="Nature">
        <title>Algal genomes reveal evolutionary mosaicism and the fate of nucleomorphs.</title>
        <authorList>
            <consortium name="DOE Joint Genome Institute"/>
            <person name="Curtis B.A."/>
            <person name="Tanifuji G."/>
            <person name="Burki F."/>
            <person name="Gruber A."/>
            <person name="Irimia M."/>
            <person name="Maruyama S."/>
            <person name="Arias M.C."/>
            <person name="Ball S.G."/>
            <person name="Gile G.H."/>
            <person name="Hirakawa Y."/>
            <person name="Hopkins J.F."/>
            <person name="Kuo A."/>
            <person name="Rensing S.A."/>
            <person name="Schmutz J."/>
            <person name="Symeonidi A."/>
            <person name="Elias M."/>
            <person name="Eveleigh R.J."/>
            <person name="Herman E.K."/>
            <person name="Klute M.J."/>
            <person name="Nakayama T."/>
            <person name="Obornik M."/>
            <person name="Reyes-Prieto A."/>
            <person name="Armbrust E.V."/>
            <person name="Aves S.J."/>
            <person name="Beiko R.G."/>
            <person name="Coutinho P."/>
            <person name="Dacks J.B."/>
            <person name="Durnford D.G."/>
            <person name="Fast N.M."/>
            <person name="Green B.R."/>
            <person name="Grisdale C.J."/>
            <person name="Hempel F."/>
            <person name="Henrissat B."/>
            <person name="Hoppner M.P."/>
            <person name="Ishida K."/>
            <person name="Kim E."/>
            <person name="Koreny L."/>
            <person name="Kroth P.G."/>
            <person name="Liu Y."/>
            <person name="Malik S.B."/>
            <person name="Maier U.G."/>
            <person name="McRose D."/>
            <person name="Mock T."/>
            <person name="Neilson J.A."/>
            <person name="Onodera N.T."/>
            <person name="Poole A.M."/>
            <person name="Pritham E.J."/>
            <person name="Richards T.A."/>
            <person name="Rocap G."/>
            <person name="Roy S.W."/>
            <person name="Sarai C."/>
            <person name="Schaack S."/>
            <person name="Shirato S."/>
            <person name="Slamovits C.H."/>
            <person name="Spencer D.F."/>
            <person name="Suzuki S."/>
            <person name="Worden A.Z."/>
            <person name="Zauner S."/>
            <person name="Barry K."/>
            <person name="Bell C."/>
            <person name="Bharti A.K."/>
            <person name="Crow J.A."/>
            <person name="Grimwood J."/>
            <person name="Kramer R."/>
            <person name="Lindquist E."/>
            <person name="Lucas S."/>
            <person name="Salamov A."/>
            <person name="McFadden G.I."/>
            <person name="Lane C.E."/>
            <person name="Keeling P.J."/>
            <person name="Gray M.W."/>
            <person name="Grigoriev I.V."/>
            <person name="Archibald J.M."/>
        </authorList>
    </citation>
    <scope>NUCLEOTIDE SEQUENCE</scope>
    <source>
        <strain evidence="3 5">CCMP2712</strain>
    </source>
</reference>
<protein>
    <recommendedName>
        <fullName evidence="6">MATH domain-containing protein</fullName>
    </recommendedName>
</protein>
<gene>
    <name evidence="3" type="ORF">GUITHDRAFT_135563</name>
</gene>
<evidence type="ECO:0008006" key="6">
    <source>
        <dbReference type="Google" id="ProtNLM"/>
    </source>
</evidence>
<keyword evidence="1" id="KW-0175">Coiled coil</keyword>
<feature type="compositionally biased region" description="Acidic residues" evidence="2">
    <location>
        <begin position="122"/>
        <end position="131"/>
    </location>
</feature>
<dbReference type="PaxDb" id="55529-EKX49864"/>
<dbReference type="HOGENOM" id="CLU_015139_0_0_1"/>
<reference evidence="4" key="3">
    <citation type="submission" date="2016-03" db="UniProtKB">
        <authorList>
            <consortium name="EnsemblProtists"/>
        </authorList>
    </citation>
    <scope>IDENTIFICATION</scope>
</reference>
<feature type="region of interest" description="Disordered" evidence="2">
    <location>
        <begin position="98"/>
        <end position="186"/>
    </location>
</feature>
<evidence type="ECO:0000313" key="5">
    <source>
        <dbReference type="Proteomes" id="UP000011087"/>
    </source>
</evidence>
<dbReference type="Proteomes" id="UP000011087">
    <property type="component" value="Unassembled WGS sequence"/>
</dbReference>
<feature type="region of interest" description="Disordered" evidence="2">
    <location>
        <begin position="996"/>
        <end position="1033"/>
    </location>
</feature>
<dbReference type="AlphaFoldDB" id="L1JNM0"/>
<dbReference type="KEGG" id="gtt:GUITHDRAFT_135563"/>
<name>L1JNM0_GUITC</name>
<feature type="coiled-coil region" evidence="1">
    <location>
        <begin position="609"/>
        <end position="661"/>
    </location>
</feature>
<dbReference type="EMBL" id="JH992980">
    <property type="protein sequence ID" value="EKX49864.1"/>
    <property type="molecule type" value="Genomic_DNA"/>
</dbReference>
<reference evidence="5" key="2">
    <citation type="submission" date="2012-11" db="EMBL/GenBank/DDBJ databases">
        <authorList>
            <person name="Kuo A."/>
            <person name="Curtis B.A."/>
            <person name="Tanifuji G."/>
            <person name="Burki F."/>
            <person name="Gruber A."/>
            <person name="Irimia M."/>
            <person name="Maruyama S."/>
            <person name="Arias M.C."/>
            <person name="Ball S.G."/>
            <person name="Gile G.H."/>
            <person name="Hirakawa Y."/>
            <person name="Hopkins J.F."/>
            <person name="Rensing S.A."/>
            <person name="Schmutz J."/>
            <person name="Symeonidi A."/>
            <person name="Elias M."/>
            <person name="Eveleigh R.J."/>
            <person name="Herman E.K."/>
            <person name="Klute M.J."/>
            <person name="Nakayama T."/>
            <person name="Obornik M."/>
            <person name="Reyes-Prieto A."/>
            <person name="Armbrust E.V."/>
            <person name="Aves S.J."/>
            <person name="Beiko R.G."/>
            <person name="Coutinho P."/>
            <person name="Dacks J.B."/>
            <person name="Durnford D.G."/>
            <person name="Fast N.M."/>
            <person name="Green B.R."/>
            <person name="Grisdale C."/>
            <person name="Hempe F."/>
            <person name="Henrissat B."/>
            <person name="Hoppner M.P."/>
            <person name="Ishida K.-I."/>
            <person name="Kim E."/>
            <person name="Koreny L."/>
            <person name="Kroth P.G."/>
            <person name="Liu Y."/>
            <person name="Malik S.-B."/>
            <person name="Maier U.G."/>
            <person name="McRose D."/>
            <person name="Mock T."/>
            <person name="Neilson J.A."/>
            <person name="Onodera N.T."/>
            <person name="Poole A.M."/>
            <person name="Pritham E.J."/>
            <person name="Richards T.A."/>
            <person name="Rocap G."/>
            <person name="Roy S.W."/>
            <person name="Sarai C."/>
            <person name="Schaack S."/>
            <person name="Shirato S."/>
            <person name="Slamovits C.H."/>
            <person name="Spencer D.F."/>
            <person name="Suzuki S."/>
            <person name="Worden A.Z."/>
            <person name="Zauner S."/>
            <person name="Barry K."/>
            <person name="Bell C."/>
            <person name="Bharti A.K."/>
            <person name="Crow J.A."/>
            <person name="Grimwood J."/>
            <person name="Kramer R."/>
            <person name="Lindquist E."/>
            <person name="Lucas S."/>
            <person name="Salamov A."/>
            <person name="McFadden G.I."/>
            <person name="Lane C.E."/>
            <person name="Keeling P.J."/>
            <person name="Gray M.W."/>
            <person name="Grigoriev I.V."/>
            <person name="Archibald J.M."/>
        </authorList>
    </citation>
    <scope>NUCLEOTIDE SEQUENCE</scope>
    <source>
        <strain evidence="5">CCMP2712</strain>
    </source>
</reference>
<feature type="compositionally biased region" description="Low complexity" evidence="2">
    <location>
        <begin position="151"/>
        <end position="169"/>
    </location>
</feature>
<feature type="compositionally biased region" description="Basic and acidic residues" evidence="2">
    <location>
        <begin position="1008"/>
        <end position="1017"/>
    </location>
</feature>
<keyword evidence="5" id="KW-1185">Reference proteome</keyword>
<dbReference type="RefSeq" id="XP_005836844.1">
    <property type="nucleotide sequence ID" value="XM_005836787.1"/>
</dbReference>
<dbReference type="EnsemblProtists" id="EKX49864">
    <property type="protein sequence ID" value="EKX49864"/>
    <property type="gene ID" value="GUITHDRAFT_135563"/>
</dbReference>
<proteinExistence type="predicted"/>